<accession>A0A251RBC1</accession>
<dbReference type="Proteomes" id="UP000006882">
    <property type="component" value="Chromosome G1"/>
</dbReference>
<proteinExistence type="predicted"/>
<dbReference type="EMBL" id="CM007651">
    <property type="protein sequence ID" value="ONI33050.1"/>
    <property type="molecule type" value="Genomic_DNA"/>
</dbReference>
<dbReference type="Gramene" id="ONI33050">
    <property type="protein sequence ID" value="ONI33050"/>
    <property type="gene ID" value="PRUPE_1G402300"/>
</dbReference>
<name>A0A251RBC1_PRUPE</name>
<keyword evidence="2" id="KW-1185">Reference proteome</keyword>
<protein>
    <submittedName>
        <fullName evidence="1">Uncharacterized protein</fullName>
    </submittedName>
</protein>
<evidence type="ECO:0000313" key="1">
    <source>
        <dbReference type="EMBL" id="ONI33050.1"/>
    </source>
</evidence>
<gene>
    <name evidence="1" type="ORF">PRUPE_1G402300</name>
</gene>
<evidence type="ECO:0000313" key="2">
    <source>
        <dbReference type="Proteomes" id="UP000006882"/>
    </source>
</evidence>
<organism evidence="1 2">
    <name type="scientific">Prunus persica</name>
    <name type="common">Peach</name>
    <name type="synonym">Amygdalus persica</name>
    <dbReference type="NCBI Taxonomy" id="3760"/>
    <lineage>
        <taxon>Eukaryota</taxon>
        <taxon>Viridiplantae</taxon>
        <taxon>Streptophyta</taxon>
        <taxon>Embryophyta</taxon>
        <taxon>Tracheophyta</taxon>
        <taxon>Spermatophyta</taxon>
        <taxon>Magnoliopsida</taxon>
        <taxon>eudicotyledons</taxon>
        <taxon>Gunneridae</taxon>
        <taxon>Pentapetalae</taxon>
        <taxon>rosids</taxon>
        <taxon>fabids</taxon>
        <taxon>Rosales</taxon>
        <taxon>Rosaceae</taxon>
        <taxon>Amygdaloideae</taxon>
        <taxon>Amygdaleae</taxon>
        <taxon>Prunus</taxon>
    </lineage>
</organism>
<reference evidence="1 2" key="1">
    <citation type="journal article" date="2013" name="Nat. Genet.">
        <title>The high-quality draft genome of peach (Prunus persica) identifies unique patterns of genetic diversity, domestication and genome evolution.</title>
        <authorList>
            <consortium name="International Peach Genome Initiative"/>
            <person name="Verde I."/>
            <person name="Abbott A.G."/>
            <person name="Scalabrin S."/>
            <person name="Jung S."/>
            <person name="Shu S."/>
            <person name="Marroni F."/>
            <person name="Zhebentyayeva T."/>
            <person name="Dettori M.T."/>
            <person name="Grimwood J."/>
            <person name="Cattonaro F."/>
            <person name="Zuccolo A."/>
            <person name="Rossini L."/>
            <person name="Jenkins J."/>
            <person name="Vendramin E."/>
            <person name="Meisel L.A."/>
            <person name="Decroocq V."/>
            <person name="Sosinski B."/>
            <person name="Prochnik S."/>
            <person name="Mitros T."/>
            <person name="Policriti A."/>
            <person name="Cipriani G."/>
            <person name="Dondini L."/>
            <person name="Ficklin S."/>
            <person name="Goodstein D.M."/>
            <person name="Xuan P."/>
            <person name="Del Fabbro C."/>
            <person name="Aramini V."/>
            <person name="Copetti D."/>
            <person name="Gonzalez S."/>
            <person name="Horner D.S."/>
            <person name="Falchi R."/>
            <person name="Lucas S."/>
            <person name="Mica E."/>
            <person name="Maldonado J."/>
            <person name="Lazzari B."/>
            <person name="Bielenberg D."/>
            <person name="Pirona R."/>
            <person name="Miculan M."/>
            <person name="Barakat A."/>
            <person name="Testolin R."/>
            <person name="Stella A."/>
            <person name="Tartarini S."/>
            <person name="Tonutti P."/>
            <person name="Arus P."/>
            <person name="Orellana A."/>
            <person name="Wells C."/>
            <person name="Main D."/>
            <person name="Vizzotto G."/>
            <person name="Silva H."/>
            <person name="Salamini F."/>
            <person name="Schmutz J."/>
            <person name="Morgante M."/>
            <person name="Rokhsar D.S."/>
        </authorList>
    </citation>
    <scope>NUCLEOTIDE SEQUENCE [LARGE SCALE GENOMIC DNA]</scope>
    <source>
        <strain evidence="2">cv. Nemared</strain>
    </source>
</reference>
<sequence length="79" mass="9326">MKIYFESSMLLFILQYFDKGSLVVLSPTEALGGRHCQCCERKTVRQVFDMKLLRPRRIRVRNQVMGRLCVLSAVHLYYI</sequence>
<dbReference type="AlphaFoldDB" id="A0A251RBC1"/>